<dbReference type="GO" id="GO:0071111">
    <property type="term" value="F:cyclic-guanylate-specific phosphodiesterase activity"/>
    <property type="evidence" value="ECO:0007669"/>
    <property type="project" value="InterPro"/>
</dbReference>
<dbReference type="OrthoDB" id="581425at2"/>
<dbReference type="InterPro" id="IPR001633">
    <property type="entry name" value="EAL_dom"/>
</dbReference>
<dbReference type="AlphaFoldDB" id="A0A845F9D6"/>
<name>A0A845F9D6_9BACI</name>
<dbReference type="InterPro" id="IPR035919">
    <property type="entry name" value="EAL_sf"/>
</dbReference>
<dbReference type="Pfam" id="PF00563">
    <property type="entry name" value="EAL"/>
    <property type="match status" value="1"/>
</dbReference>
<reference evidence="2 3" key="1">
    <citation type="submission" date="2019-11" db="EMBL/GenBank/DDBJ databases">
        <title>Genome sequences of 17 halophilic strains isolated from different environments.</title>
        <authorList>
            <person name="Furrow R.E."/>
        </authorList>
    </citation>
    <scope>NUCLEOTIDE SEQUENCE [LARGE SCALE GENOMIC DNA]</scope>
    <source>
        <strain evidence="2 3">SL-4</strain>
    </source>
</reference>
<dbReference type="RefSeq" id="WP_160912047.1">
    <property type="nucleotide sequence ID" value="NZ_WMFA01000002.1"/>
</dbReference>
<sequence length="336" mass="38756">MSLAQHREHMSSEDVFATYMKEDKLFMHYQPLVDIHKECVIGYEALTRFPPNASFNNPVELFQFADQTNRLFQLEKHTRELAIDSIAHHLHEEQQLWVNLTPNVIHDESFTPGFTHTVLKNTGVTADQIVFEVTEHSAISDFQGFRKLLEHYRKQGFKIAIDDVGAGYSSLQMISELKPDYLKIDRSLITDIDQFREKQYMVEALQHIGKKLGAGIIAEGVEREGECLRLIQMGISFMQGYYFAKPSYPPPPLPRSITAQLKQERNSKKFPLKIDKWTTYSEILTWISSYHGNYDNHFALIQGSNGNKVLPITEVVRLVASCDNKMEGKIWPHLRL</sequence>
<evidence type="ECO:0000313" key="2">
    <source>
        <dbReference type="EMBL" id="MYL70296.1"/>
    </source>
</evidence>
<dbReference type="SUPFAM" id="SSF141868">
    <property type="entry name" value="EAL domain-like"/>
    <property type="match status" value="1"/>
</dbReference>
<organism evidence="2 3">
    <name type="scientific">Halobacillus litoralis</name>
    <dbReference type="NCBI Taxonomy" id="45668"/>
    <lineage>
        <taxon>Bacteria</taxon>
        <taxon>Bacillati</taxon>
        <taxon>Bacillota</taxon>
        <taxon>Bacilli</taxon>
        <taxon>Bacillales</taxon>
        <taxon>Bacillaceae</taxon>
        <taxon>Halobacillus</taxon>
    </lineage>
</organism>
<dbReference type="EMBL" id="WMFA01000002">
    <property type="protein sequence ID" value="MYL70296.1"/>
    <property type="molecule type" value="Genomic_DNA"/>
</dbReference>
<comment type="caution">
    <text evidence="2">The sequence shown here is derived from an EMBL/GenBank/DDBJ whole genome shotgun (WGS) entry which is preliminary data.</text>
</comment>
<dbReference type="PANTHER" id="PTHR33121:SF76">
    <property type="entry name" value="SIGNALING PROTEIN"/>
    <property type="match status" value="1"/>
</dbReference>
<feature type="domain" description="EAL" evidence="1">
    <location>
        <begin position="9"/>
        <end position="260"/>
    </location>
</feature>
<dbReference type="InterPro" id="IPR050706">
    <property type="entry name" value="Cyclic-di-GMP_PDE-like"/>
</dbReference>
<accession>A0A845F9D6</accession>
<dbReference type="Gene3D" id="3.20.20.450">
    <property type="entry name" value="EAL domain"/>
    <property type="match status" value="1"/>
</dbReference>
<dbReference type="SMART" id="SM00052">
    <property type="entry name" value="EAL"/>
    <property type="match status" value="1"/>
</dbReference>
<protein>
    <submittedName>
        <fullName evidence="2">EAL domain-containing protein</fullName>
    </submittedName>
</protein>
<gene>
    <name evidence="2" type="ORF">GLW00_05510</name>
</gene>
<evidence type="ECO:0000259" key="1">
    <source>
        <dbReference type="PROSITE" id="PS50883"/>
    </source>
</evidence>
<dbReference type="GeneID" id="78006438"/>
<dbReference type="Proteomes" id="UP000450457">
    <property type="component" value="Unassembled WGS sequence"/>
</dbReference>
<proteinExistence type="predicted"/>
<evidence type="ECO:0000313" key="3">
    <source>
        <dbReference type="Proteomes" id="UP000450457"/>
    </source>
</evidence>
<dbReference type="CDD" id="cd01948">
    <property type="entry name" value="EAL"/>
    <property type="match status" value="1"/>
</dbReference>
<dbReference type="PROSITE" id="PS50883">
    <property type="entry name" value="EAL"/>
    <property type="match status" value="1"/>
</dbReference>
<dbReference type="PANTHER" id="PTHR33121">
    <property type="entry name" value="CYCLIC DI-GMP PHOSPHODIESTERASE PDEF"/>
    <property type="match status" value="1"/>
</dbReference>